<dbReference type="EMBL" id="CP126216">
    <property type="protein sequence ID" value="WIA18418.1"/>
    <property type="molecule type" value="Genomic_DNA"/>
</dbReference>
<evidence type="ECO:0000256" key="2">
    <source>
        <dbReference type="SAM" id="Phobius"/>
    </source>
</evidence>
<dbReference type="Proteomes" id="UP001244341">
    <property type="component" value="Chromosome 9b"/>
</dbReference>
<feature type="compositionally biased region" description="Polar residues" evidence="1">
    <location>
        <begin position="36"/>
        <end position="50"/>
    </location>
</feature>
<evidence type="ECO:0000256" key="1">
    <source>
        <dbReference type="SAM" id="MobiDB-lite"/>
    </source>
</evidence>
<feature type="region of interest" description="Disordered" evidence="1">
    <location>
        <begin position="429"/>
        <end position="448"/>
    </location>
</feature>
<feature type="transmembrane region" description="Helical" evidence="2">
    <location>
        <begin position="86"/>
        <end position="107"/>
    </location>
</feature>
<feature type="compositionally biased region" description="Low complexity" evidence="1">
    <location>
        <begin position="461"/>
        <end position="470"/>
    </location>
</feature>
<feature type="region of interest" description="Disordered" evidence="1">
    <location>
        <begin position="460"/>
        <end position="555"/>
    </location>
</feature>
<evidence type="ECO:0000313" key="4">
    <source>
        <dbReference type="Proteomes" id="UP001244341"/>
    </source>
</evidence>
<feature type="region of interest" description="Disordered" evidence="1">
    <location>
        <begin position="1"/>
        <end position="72"/>
    </location>
</feature>
<organism evidence="3 4">
    <name type="scientific">Tetradesmus obliquus</name>
    <name type="common">Green alga</name>
    <name type="synonym">Acutodesmus obliquus</name>
    <dbReference type="NCBI Taxonomy" id="3088"/>
    <lineage>
        <taxon>Eukaryota</taxon>
        <taxon>Viridiplantae</taxon>
        <taxon>Chlorophyta</taxon>
        <taxon>core chlorophytes</taxon>
        <taxon>Chlorophyceae</taxon>
        <taxon>CS clade</taxon>
        <taxon>Sphaeropleales</taxon>
        <taxon>Scenedesmaceae</taxon>
        <taxon>Tetradesmus</taxon>
    </lineage>
</organism>
<feature type="compositionally biased region" description="Polar residues" evidence="1">
    <location>
        <begin position="520"/>
        <end position="530"/>
    </location>
</feature>
<reference evidence="3 4" key="1">
    <citation type="submission" date="2023-05" db="EMBL/GenBank/DDBJ databases">
        <title>A 100% complete, gapless, phased diploid assembly of the Scenedesmus obliquus UTEX 3031 genome.</title>
        <authorList>
            <person name="Biondi T.C."/>
            <person name="Hanschen E.R."/>
            <person name="Kwon T."/>
            <person name="Eng W."/>
            <person name="Kruse C.P.S."/>
            <person name="Koehler S.I."/>
            <person name="Kunde Y."/>
            <person name="Gleasner C.D."/>
            <person name="You Mak K.T."/>
            <person name="Polle J."/>
            <person name="Hovde B.T."/>
            <person name="Starkenburg S.R."/>
        </authorList>
    </citation>
    <scope>NUCLEOTIDE SEQUENCE [LARGE SCALE GENOMIC DNA]</scope>
    <source>
        <strain evidence="3 4">DOE0152z</strain>
    </source>
</reference>
<keyword evidence="2" id="KW-1133">Transmembrane helix</keyword>
<evidence type="ECO:0000313" key="3">
    <source>
        <dbReference type="EMBL" id="WIA18418.1"/>
    </source>
</evidence>
<name>A0ABY8UAE0_TETOB</name>
<accession>A0ABY8UAE0</accession>
<feature type="transmembrane region" description="Helical" evidence="2">
    <location>
        <begin position="142"/>
        <end position="161"/>
    </location>
</feature>
<feature type="compositionally biased region" description="Low complexity" evidence="1">
    <location>
        <begin position="531"/>
        <end position="544"/>
    </location>
</feature>
<feature type="transmembrane region" description="Helical" evidence="2">
    <location>
        <begin position="346"/>
        <end position="369"/>
    </location>
</feature>
<feature type="compositionally biased region" description="Polar residues" evidence="1">
    <location>
        <begin position="1"/>
        <end position="24"/>
    </location>
</feature>
<sequence>MQGILSTSNPLFHVNTGNESQQGPLSPPSPTREYPTAQTEQQQGHSAITSQQPQQQQQQHRKQPAPQWGGEDAPTRRQCAWACCKAVPWIPLLCTMLTAGALIVWSVHSDRVTASLLSVLERMRAPESIAAGVNGFVKMLKVVLLAAVSAVVGLLLLLFIYRQQQVQQKRRALRYADWPHGCRVHAYVGITAALLLLLWLISAGLACVLCFAATSGGVALVGDMAASRAFRHAVLNNVTTTHVNVNETVTRLTEASAEFKRRMAETPAQLRLTPWFGGLEKGIGRLLDNAVQDISASSYCPAYCLDMSPIASLMPWVNSTTLNTCVCGQQTLFELQQQFSRTFKDALAACVALAVLLLSASWLLVYGVGSCASARRDHQAARLSFENEQQTAHQRDHRVRNWMRAAPQHTYSPYPATAGEYYRGSGGGVGAGGRMAERSSGGGFDVGGDQQRQVQLMAPELRSSLSPSPRKASCKSKEDWPSATAAADSRLVGDVEQPAVRGSDQQPGISAGLQGGANETLRSSVASGTSQQQQQQQRHVQLQPPRRRWNDSWRR</sequence>
<keyword evidence="4" id="KW-1185">Reference proteome</keyword>
<keyword evidence="2" id="KW-0812">Transmembrane</keyword>
<keyword evidence="2" id="KW-0472">Membrane</keyword>
<gene>
    <name evidence="3" type="ORF">OEZ85_009878</name>
</gene>
<protein>
    <submittedName>
        <fullName evidence="3">Uncharacterized protein</fullName>
    </submittedName>
</protein>
<proteinExistence type="predicted"/>